<dbReference type="Pfam" id="PF00595">
    <property type="entry name" value="PDZ"/>
    <property type="match status" value="1"/>
</dbReference>
<evidence type="ECO:0000256" key="2">
    <source>
        <dbReference type="ARBA" id="ARBA00022443"/>
    </source>
</evidence>
<feature type="compositionally biased region" description="Polar residues" evidence="7">
    <location>
        <begin position="1235"/>
        <end position="1251"/>
    </location>
</feature>
<accession>A0AAW1U139</accession>
<feature type="compositionally biased region" description="Acidic residues" evidence="7">
    <location>
        <begin position="492"/>
        <end position="506"/>
    </location>
</feature>
<feature type="region of interest" description="Disordered" evidence="7">
    <location>
        <begin position="656"/>
        <end position="680"/>
    </location>
</feature>
<feature type="compositionally biased region" description="Low complexity" evidence="7">
    <location>
        <begin position="163"/>
        <end position="174"/>
    </location>
</feature>
<feature type="region of interest" description="Disordered" evidence="7">
    <location>
        <begin position="128"/>
        <end position="178"/>
    </location>
</feature>
<dbReference type="FunFam" id="2.30.42.10:FF:000055">
    <property type="entry name" value="PDZ and LIM domain protein 3"/>
    <property type="match status" value="1"/>
</dbReference>
<feature type="region of interest" description="Disordered" evidence="7">
    <location>
        <begin position="85"/>
        <end position="106"/>
    </location>
</feature>
<feature type="domain" description="SH3" evidence="8">
    <location>
        <begin position="1868"/>
        <end position="1927"/>
    </location>
</feature>
<dbReference type="CDD" id="cd11782">
    <property type="entry name" value="SH3_Sorbs_2"/>
    <property type="match status" value="1"/>
</dbReference>
<evidence type="ECO:0000259" key="8">
    <source>
        <dbReference type="PROSITE" id="PS50002"/>
    </source>
</evidence>
<keyword evidence="6" id="KW-0175">Coiled coil</keyword>
<evidence type="ECO:0000256" key="5">
    <source>
        <dbReference type="PROSITE-ProRule" id="PRU00192"/>
    </source>
</evidence>
<dbReference type="Gene3D" id="2.30.42.10">
    <property type="match status" value="1"/>
</dbReference>
<sequence length="1927" mass="217796">MTTREVVLEGGSPWGFRIHGGADSSSLLRISKVNPNGKAASRGVQEGDIISTINGHPTTNFTCSEAHSFIKNSGDTLKLELLNDSGSARQQRKRNKATTIHETNSETVKSTSSTLYSRISSKTVFCDGSNDYNEPGGPFKKQPSLEARNRSRDNPDPPLSPASTVSSDVSSSSTLTEAGKDDLSISDITATTCHFEMPDCAKSKSKKRRSRKQKNKSKKSEGNVNNEPSLACSSHGETEDAVGVVYKVDFPETTVTSNPKVKVKSRSLDDDDDSLKIQEITEEASAERDAVISEAGSDWEEATDLRVPQTPISLSTVAISIDEEPLQRIEILSPEEELSLRNFLEDINLVSVAERSSTKSTLETIKSDKARKREALAKYFKPLVYNPRYLDIISEEGSDLSDKETPSLTLHLKQGTPELENIPKEPSPKAVRRRELRRLRLPQTKDRAVLVCTKVIETPSVIEHVHTHATENIEAETVFIESTSTSSKDSSDSEEVSWYENDEDEISEKTEQVSKHQEVPDDDKIQNDVDVATTITKTRFPELEIDVKNICETKQRGDDQSCTQTPNTESNIATKIKNVIPTYYGELTPPPTPDSSPKSKLPDVDNIDLNEYMTQISNDTAKEITSVLCKLTQACHSNVIVNQAIVIPPEKSINLISSRSPSRSSSSSRETSPSTVRVNQMNSSIADVRSIVADLELAKEASLLKQPLTLRQVCLNCLLSLPCGAEMLQELSDISFNLDKLTQALNQTQTMLASDASATKSNHESISDSRNTMWTGLPFQSSPNLLLCLSPTQKVHLDKTGVLSKEPEALFDLHAKFMNRADQNQLGNSSRDDIEMTSIRKVVIDTADEANNVNSFTLPRNFKPNTDNPRLQVSNLDEWLTIARNDKVNSPHETDAKFKNKFNTLPQSSSNDNNEFTRRRSSLPDDLCKRQMEYILEKEKEIEKELHDLLEEKRKLYLEMENYEKNNSLGSDKVERTRPKSFPTAPSETFRQKMYEEYMNQVAEREERKHKKVIKITSSPGNKSTENEKPIMEVTHLPEIEDEFMKKVQQLHGPLHKVEEEEESEESETFKSSEISEYESVIFMDGNSLKNVTSLPKHLREFVEITSECSKVENCPDSANGVWAPGQKQEFTSTDIKNHQRNENDNEAIPTIWRPKSATSSPSAERKEFRAVNYESPKLSRKNKSEEVLNNLDKSTTKPPWQSSIPGSDTGLQSSAGLEKQFSNSQLTPVAGYNDFTTSRLPKAQNPTITLLQKAREGQLPRGATYIEANRDHYNIPNDSGGQGETLRPRRSDFYSESDNESSRRMVDVSRRKINGVGPITKDGMPLSLRSEVKDSNQSKWYKKMYDTIHKQKPYRDEYVTVRYKQRRAQYPYITGYLSEPEPSAYDSDHMDYKYATLDRRRTPLSEKEQFSSSTMPRNTHLKTSSSFDAFQYNPGSKVNPGRIENYMPGHSSIQEQESKRNFEDEKKPVTKGYMSQALRESGYESDSTLIFKRKEDGSQLSPSEQKEAYRIIQKGGDIPLHGLRRAAPERPKEPEPPLPPPKGHHGPREPQQGSPKKYVENQVTIHYKTPVRQEIKDYYSEDELAHRQQEAIKKIYQEERRRKYLQELQDMHNRRHTDNFISSQKSPIALNRYDDFDDLVSTPQTKTRPRSPEPRLVARALYNFVGMTPRELTFRKGDNIYVRRQIDKNWYEGELNAMVGLFPVNYVEIIPYENVRTTPRKPHEGQARAKYNFLAKTHLELSLAKGEMVIITRRVDSNWYEGKIGGRRGIFPASYVDVLIDPHEAIKDNPKPIASPAAHSLLLNGTNARESMGSHTYTPNISNPESATTPKYFAKPVQASYNSYENRSSVSSKDPMSQALHIDTQSAEPTCYKALYKYLPQNDDELELMEGDKIYVLEKCDDGWFVGSNERTGAFGTFPGNYVDRP</sequence>
<dbReference type="GO" id="GO:0070161">
    <property type="term" value="C:anchoring junction"/>
    <property type="evidence" value="ECO:0007669"/>
    <property type="project" value="UniProtKB-SubCell"/>
</dbReference>
<feature type="region of interest" description="Disordered" evidence="7">
    <location>
        <begin position="480"/>
        <end position="521"/>
    </location>
</feature>
<feature type="domain" description="SH3" evidence="8">
    <location>
        <begin position="1654"/>
        <end position="1713"/>
    </location>
</feature>
<reference evidence="11 12" key="1">
    <citation type="submission" date="2023-03" db="EMBL/GenBank/DDBJ databases">
        <title>Genome insight into feeding habits of ladybird beetles.</title>
        <authorList>
            <person name="Li H.-S."/>
            <person name="Huang Y.-H."/>
            <person name="Pang H."/>
        </authorList>
    </citation>
    <scope>NUCLEOTIDE SEQUENCE [LARGE SCALE GENOMIC DNA]</scope>
    <source>
        <strain evidence="11">SYSU_2023b</strain>
        <tissue evidence="11">Whole body</tissue>
    </source>
</reference>
<proteinExistence type="predicted"/>
<feature type="region of interest" description="Disordered" evidence="7">
    <location>
        <begin position="200"/>
        <end position="237"/>
    </location>
</feature>
<feature type="domain" description="SH3" evidence="8">
    <location>
        <begin position="1723"/>
        <end position="1782"/>
    </location>
</feature>
<evidence type="ECO:0000256" key="1">
    <source>
        <dbReference type="ARBA" id="ARBA00004282"/>
    </source>
</evidence>
<dbReference type="SMART" id="SM00228">
    <property type="entry name" value="PDZ"/>
    <property type="match status" value="1"/>
</dbReference>
<evidence type="ECO:0000256" key="7">
    <source>
        <dbReference type="SAM" id="MobiDB-lite"/>
    </source>
</evidence>
<dbReference type="PANTHER" id="PTHR14167">
    <property type="entry name" value="SH3 DOMAIN-CONTAINING"/>
    <property type="match status" value="1"/>
</dbReference>
<feature type="compositionally biased region" description="Basic residues" evidence="7">
    <location>
        <begin position="203"/>
        <end position="217"/>
    </location>
</feature>
<dbReference type="PROSITE" id="PS50106">
    <property type="entry name" value="PDZ"/>
    <property type="match status" value="1"/>
</dbReference>
<feature type="coiled-coil region" evidence="6">
    <location>
        <begin position="932"/>
        <end position="966"/>
    </location>
</feature>
<dbReference type="InterPro" id="IPR036028">
    <property type="entry name" value="SH3-like_dom_sf"/>
</dbReference>
<dbReference type="Pfam" id="PF00018">
    <property type="entry name" value="SH3_1"/>
    <property type="match status" value="1"/>
</dbReference>
<dbReference type="SMART" id="SM00326">
    <property type="entry name" value="SH3"/>
    <property type="match status" value="3"/>
</dbReference>
<dbReference type="SUPFAM" id="SSF50156">
    <property type="entry name" value="PDZ domain-like"/>
    <property type="match status" value="1"/>
</dbReference>
<feature type="region of interest" description="Disordered" evidence="7">
    <location>
        <begin position="890"/>
        <end position="923"/>
    </location>
</feature>
<dbReference type="PANTHER" id="PTHR14167:SF116">
    <property type="entry name" value="CAP, ISOFORM AC"/>
    <property type="match status" value="1"/>
</dbReference>
<evidence type="ECO:0000256" key="4">
    <source>
        <dbReference type="ARBA" id="ARBA00022949"/>
    </source>
</evidence>
<evidence type="ECO:0000259" key="9">
    <source>
        <dbReference type="PROSITE" id="PS50106"/>
    </source>
</evidence>
<dbReference type="CDD" id="cd11781">
    <property type="entry name" value="SH3_Sorbs_1"/>
    <property type="match status" value="1"/>
</dbReference>
<keyword evidence="3" id="KW-0677">Repeat</keyword>
<dbReference type="InterPro" id="IPR003127">
    <property type="entry name" value="SoHo_dom"/>
</dbReference>
<evidence type="ECO:0008006" key="13">
    <source>
        <dbReference type="Google" id="ProtNLM"/>
    </source>
</evidence>
<dbReference type="PROSITE" id="PS50831">
    <property type="entry name" value="SOHO"/>
    <property type="match status" value="1"/>
</dbReference>
<keyword evidence="4" id="KW-0965">Cell junction</keyword>
<feature type="domain" description="PDZ" evidence="9">
    <location>
        <begin position="11"/>
        <end position="85"/>
    </location>
</feature>
<dbReference type="PROSITE" id="PS50002">
    <property type="entry name" value="SH3"/>
    <property type="match status" value="3"/>
</dbReference>
<dbReference type="InterPro" id="IPR001452">
    <property type="entry name" value="SH3_domain"/>
</dbReference>
<keyword evidence="2 5" id="KW-0728">SH3 domain</keyword>
<dbReference type="EMBL" id="JARQZJ010000032">
    <property type="protein sequence ID" value="KAK9874663.1"/>
    <property type="molecule type" value="Genomic_DNA"/>
</dbReference>
<organism evidence="11 12">
    <name type="scientific">Henosepilachna vigintioctopunctata</name>
    <dbReference type="NCBI Taxonomy" id="420089"/>
    <lineage>
        <taxon>Eukaryota</taxon>
        <taxon>Metazoa</taxon>
        <taxon>Ecdysozoa</taxon>
        <taxon>Arthropoda</taxon>
        <taxon>Hexapoda</taxon>
        <taxon>Insecta</taxon>
        <taxon>Pterygota</taxon>
        <taxon>Neoptera</taxon>
        <taxon>Endopterygota</taxon>
        <taxon>Coleoptera</taxon>
        <taxon>Polyphaga</taxon>
        <taxon>Cucujiformia</taxon>
        <taxon>Coccinelloidea</taxon>
        <taxon>Coccinellidae</taxon>
        <taxon>Epilachninae</taxon>
        <taxon>Epilachnini</taxon>
        <taxon>Henosepilachna</taxon>
    </lineage>
</organism>
<dbReference type="CDD" id="cd11780">
    <property type="entry name" value="SH3_Sorbs_3"/>
    <property type="match status" value="1"/>
</dbReference>
<feature type="compositionally biased region" description="Polar residues" evidence="7">
    <location>
        <begin position="901"/>
        <end position="914"/>
    </location>
</feature>
<feature type="compositionally biased region" description="Polar residues" evidence="7">
    <location>
        <begin position="97"/>
        <end position="106"/>
    </location>
</feature>
<dbReference type="Gene3D" id="2.30.30.40">
    <property type="entry name" value="SH3 Domains"/>
    <property type="match status" value="3"/>
</dbReference>
<protein>
    <recommendedName>
        <fullName evidence="13">Sorbin and SH3 domain-containing protein 1</fullName>
    </recommendedName>
</protein>
<feature type="region of interest" description="Disordered" evidence="7">
    <location>
        <begin position="1134"/>
        <end position="1307"/>
    </location>
</feature>
<dbReference type="InterPro" id="IPR036034">
    <property type="entry name" value="PDZ_sf"/>
</dbReference>
<dbReference type="PRINTS" id="PR00499">
    <property type="entry name" value="P67PHOX"/>
</dbReference>
<comment type="subcellular location">
    <subcellularLocation>
        <location evidence="1">Cell junction</location>
    </subcellularLocation>
</comment>
<gene>
    <name evidence="11" type="ORF">WA026_005486</name>
</gene>
<feature type="region of interest" description="Disordered" evidence="7">
    <location>
        <begin position="1404"/>
        <end position="1485"/>
    </location>
</feature>
<comment type="caution">
    <text evidence="11">The sequence shown here is derived from an EMBL/GenBank/DDBJ whole genome shotgun (WGS) entry which is preliminary data.</text>
</comment>
<feature type="compositionally biased region" description="Basic and acidic residues" evidence="7">
    <location>
        <begin position="1457"/>
        <end position="1469"/>
    </location>
</feature>
<feature type="compositionally biased region" description="Polar residues" evidence="7">
    <location>
        <begin position="222"/>
        <end position="232"/>
    </location>
</feature>
<evidence type="ECO:0000313" key="12">
    <source>
        <dbReference type="Proteomes" id="UP001431783"/>
    </source>
</evidence>
<dbReference type="InterPro" id="IPR050384">
    <property type="entry name" value="Endophilin_SH3RF"/>
</dbReference>
<dbReference type="Pfam" id="PF14604">
    <property type="entry name" value="SH3_9"/>
    <property type="match status" value="2"/>
</dbReference>
<evidence type="ECO:0000313" key="11">
    <source>
        <dbReference type="EMBL" id="KAK9874663.1"/>
    </source>
</evidence>
<feature type="compositionally biased region" description="Polar residues" evidence="7">
    <location>
        <begin position="1192"/>
        <end position="1228"/>
    </location>
</feature>
<feature type="compositionally biased region" description="Basic and acidic residues" evidence="7">
    <location>
        <begin position="507"/>
        <end position="521"/>
    </location>
</feature>
<evidence type="ECO:0000259" key="10">
    <source>
        <dbReference type="PROSITE" id="PS50831"/>
    </source>
</evidence>
<feature type="compositionally biased region" description="Low complexity" evidence="7">
    <location>
        <begin position="657"/>
        <end position="678"/>
    </location>
</feature>
<evidence type="ECO:0000256" key="3">
    <source>
        <dbReference type="ARBA" id="ARBA00022737"/>
    </source>
</evidence>
<dbReference type="InterPro" id="IPR001478">
    <property type="entry name" value="PDZ"/>
</dbReference>
<feature type="region of interest" description="Disordered" evidence="7">
    <location>
        <begin position="1528"/>
        <end position="1557"/>
    </location>
</feature>
<dbReference type="FunFam" id="2.30.30.40:FF:000001">
    <property type="entry name" value="Sorbin and SH3 domain-containing protein 1 isoform 2"/>
    <property type="match status" value="1"/>
</dbReference>
<feature type="compositionally biased region" description="Polar residues" evidence="7">
    <location>
        <begin position="1411"/>
        <end position="1437"/>
    </location>
</feature>
<keyword evidence="12" id="KW-1185">Reference proteome</keyword>
<name>A0AAW1U139_9CUCU</name>
<dbReference type="Proteomes" id="UP001431783">
    <property type="component" value="Unassembled WGS sequence"/>
</dbReference>
<feature type="domain" description="SoHo" evidence="10">
    <location>
        <begin position="1308"/>
        <end position="1371"/>
    </location>
</feature>
<evidence type="ECO:0000256" key="6">
    <source>
        <dbReference type="SAM" id="Coils"/>
    </source>
</evidence>
<dbReference type="SUPFAM" id="SSF50044">
    <property type="entry name" value="SH3-domain"/>
    <property type="match status" value="3"/>
</dbReference>